<dbReference type="InterPro" id="IPR006119">
    <property type="entry name" value="Resolv_N"/>
</dbReference>
<dbReference type="FunFam" id="3.40.50.1390:FF:000008">
    <property type="entry name" value="DNA recombinase"/>
    <property type="match status" value="1"/>
</dbReference>
<dbReference type="InterPro" id="IPR011109">
    <property type="entry name" value="DNA_bind_recombinase_dom"/>
</dbReference>
<dbReference type="InterPro" id="IPR050639">
    <property type="entry name" value="SSR_resolvase"/>
</dbReference>
<gene>
    <name evidence="4" type="ORF">G6321_00052530</name>
    <name evidence="3" type="ORF">G6321_15910</name>
</gene>
<reference evidence="4 5" key="3">
    <citation type="journal article" date="2022" name="Int. J. Syst. Evol. Microbiol.">
        <title>Strains of Bradyrhizobium barranii sp. nov. associated with legumes native to Canada are symbionts of soybeans and belong to different subspecies (subsp. barranii subsp. nov. and subsp. apii subsp. nov.) and symbiovars (sv. glycinearum and sv. septentrionale).</title>
        <authorList>
            <person name="Bromfield E.S.P."/>
            <person name="Cloutier S."/>
            <person name="Wasai-Hara S."/>
            <person name="Minamisawa K."/>
        </authorList>
    </citation>
    <scope>NUCLEOTIDE SEQUENCE [LARGE SCALE GENOMIC DNA]</scope>
    <source>
        <strain evidence="4 5">323S2</strain>
    </source>
</reference>
<protein>
    <submittedName>
        <fullName evidence="3">Recombinase family protein</fullName>
    </submittedName>
</protein>
<dbReference type="GO" id="GO:0000150">
    <property type="term" value="F:DNA strand exchange activity"/>
    <property type="evidence" value="ECO:0007669"/>
    <property type="project" value="InterPro"/>
</dbReference>
<dbReference type="GO" id="GO:0003677">
    <property type="term" value="F:DNA binding"/>
    <property type="evidence" value="ECO:0007669"/>
    <property type="project" value="InterPro"/>
</dbReference>
<name>A0A7Z0TQA5_9BRAD</name>
<dbReference type="Pfam" id="PF00239">
    <property type="entry name" value="Resolvase"/>
    <property type="match status" value="1"/>
</dbReference>
<evidence type="ECO:0000259" key="1">
    <source>
        <dbReference type="PROSITE" id="PS51736"/>
    </source>
</evidence>
<dbReference type="SMART" id="SM00857">
    <property type="entry name" value="Resolvase"/>
    <property type="match status" value="1"/>
</dbReference>
<proteinExistence type="predicted"/>
<dbReference type="RefSeq" id="WP_166346380.1">
    <property type="nucleotide sequence ID" value="NZ_CP088280.1"/>
</dbReference>
<dbReference type="Gene3D" id="3.90.1750.20">
    <property type="entry name" value="Putative Large Serine Recombinase, Chain B, Domain 2"/>
    <property type="match status" value="1"/>
</dbReference>
<dbReference type="EMBL" id="CP088280">
    <property type="protein sequence ID" value="UGX94088.1"/>
    <property type="molecule type" value="Genomic_DNA"/>
</dbReference>
<evidence type="ECO:0000313" key="4">
    <source>
        <dbReference type="EMBL" id="UGX94088.1"/>
    </source>
</evidence>
<evidence type="ECO:0000313" key="5">
    <source>
        <dbReference type="Proteomes" id="UP000564836"/>
    </source>
</evidence>
<dbReference type="Gene3D" id="3.40.50.1390">
    <property type="entry name" value="Resolvase, N-terminal catalytic domain"/>
    <property type="match status" value="1"/>
</dbReference>
<dbReference type="PANTHER" id="PTHR30461:SF23">
    <property type="entry name" value="DNA RECOMBINASE-RELATED"/>
    <property type="match status" value="1"/>
</dbReference>
<reference evidence="4 5" key="1">
    <citation type="journal article" date="2017" name="Syst. Appl. Microbiol.">
        <title>Soybeans inoculated with root zone soils of Canadian native legumes harbour diverse and novel Bradyrhizobium spp. that possess agricultural potential.</title>
        <authorList>
            <person name="Bromfield E.S.P."/>
            <person name="Cloutier S."/>
            <person name="Tambong J.T."/>
            <person name="Tran Thi T.V."/>
        </authorList>
    </citation>
    <scope>NUCLEOTIDE SEQUENCE [LARGE SCALE GENOMIC DNA]</scope>
    <source>
        <strain evidence="4 5">323S2</strain>
    </source>
</reference>
<evidence type="ECO:0000313" key="3">
    <source>
        <dbReference type="EMBL" id="NYY89854.1"/>
    </source>
</evidence>
<dbReference type="InterPro" id="IPR038109">
    <property type="entry name" value="DNA_bind_recomb_sf"/>
</dbReference>
<dbReference type="EMBL" id="JACBFH010000001">
    <property type="protein sequence ID" value="NYY89854.1"/>
    <property type="molecule type" value="Genomic_DNA"/>
</dbReference>
<dbReference type="Proteomes" id="UP000564836">
    <property type="component" value="Chromosome"/>
</dbReference>
<dbReference type="PANTHER" id="PTHR30461">
    <property type="entry name" value="DNA-INVERTASE FROM LAMBDOID PROPHAGE"/>
    <property type="match status" value="1"/>
</dbReference>
<dbReference type="SUPFAM" id="SSF53041">
    <property type="entry name" value="Resolvase-like"/>
    <property type="match status" value="1"/>
</dbReference>
<dbReference type="PROSITE" id="PS51736">
    <property type="entry name" value="RECOMBINASES_3"/>
    <property type="match status" value="1"/>
</dbReference>
<reference evidence="3" key="2">
    <citation type="submission" date="2020-06" db="EMBL/GenBank/DDBJ databases">
        <title>Whole Genome Sequence of Bradyrhizobium sp. Strain 323S2.</title>
        <authorList>
            <person name="Bromfield E.S.P."/>
        </authorList>
    </citation>
    <scope>NUCLEOTIDE SEQUENCE [LARGE SCALE GENOMIC DNA]</scope>
    <source>
        <strain evidence="3">323S2</strain>
    </source>
</reference>
<feature type="domain" description="Resolvase/invertase-type recombinase catalytic" evidence="1">
    <location>
        <begin position="19"/>
        <end position="169"/>
    </location>
</feature>
<dbReference type="InterPro" id="IPR036162">
    <property type="entry name" value="Resolvase-like_N_sf"/>
</dbReference>
<evidence type="ECO:0000259" key="2">
    <source>
        <dbReference type="PROSITE" id="PS51737"/>
    </source>
</evidence>
<dbReference type="PROSITE" id="PS51737">
    <property type="entry name" value="RECOMBINASE_DNA_BIND"/>
    <property type="match status" value="1"/>
</dbReference>
<feature type="domain" description="Recombinase" evidence="2">
    <location>
        <begin position="200"/>
        <end position="323"/>
    </location>
</feature>
<dbReference type="CDD" id="cd00338">
    <property type="entry name" value="Ser_Recombinase"/>
    <property type="match status" value="1"/>
</dbReference>
<organism evidence="3">
    <name type="scientific">Bradyrhizobium barranii subsp. barranii</name>
    <dbReference type="NCBI Taxonomy" id="2823807"/>
    <lineage>
        <taxon>Bacteria</taxon>
        <taxon>Pseudomonadati</taxon>
        <taxon>Pseudomonadota</taxon>
        <taxon>Alphaproteobacteria</taxon>
        <taxon>Hyphomicrobiales</taxon>
        <taxon>Nitrobacteraceae</taxon>
        <taxon>Bradyrhizobium</taxon>
        <taxon>Bradyrhizobium barranii</taxon>
    </lineage>
</organism>
<dbReference type="AlphaFoldDB" id="A0A7Z0TQA5"/>
<dbReference type="Pfam" id="PF07508">
    <property type="entry name" value="Recombinase"/>
    <property type="match status" value="1"/>
</dbReference>
<accession>A0A7Z0TQA5</accession>
<sequence>MLQDTSHSCAELEGKATKPAAEYVRMSTDHQQYSTANQSQAIRDYASRNGFHIEKTYEDSGKSGLNLDDRQALKQLIEDVQNGSAEFSTILVYDVSRWGRFQDADESAYYEYICKRAGISVRYCAEQFENDGSPVSTIVKGVKRAMAGEYSRELSVKVFAGQRRLIELGFRQGGPAGFGLRRQLIDQNGIAKAELARGEQKSIQTDRIVLIPGPEKEIETIRFIYEFFVTQGKSEREIADGLNAKGITTDLGRPWSRAIVHQILINEKYIGNNVWNRCSCKLKGRRIHNPPERWIRHDQAFEPIVDEETFKSAQAIIAERWKRYSDEELLDVLRGLLEQHGYLSGIIIDELEIGPSSSAYRARFGSLVRAYELIGFSPDRDYRYIEINRALRRMYPDFIARAVRGIEEIGGSIRQDTETDLLTVNDEFTASLCLVRSQETIAGSYRWKIRFDAGLRPDITVAIRMNQMNSGVLDYYLLPRFEMETDQVALTENNGLALDAYRFDTLDMLFELAARSQLMEVSHGLGSMH</sequence>